<dbReference type="InterPro" id="IPR036427">
    <property type="entry name" value="Bromodomain-like_sf"/>
</dbReference>
<keyword evidence="1 2" id="KW-0103">Bromodomain</keyword>
<dbReference type="PANTHER" id="PTHR45926">
    <property type="entry name" value="OSJNBA0053K19.4 PROTEIN"/>
    <property type="match status" value="1"/>
</dbReference>
<evidence type="ECO:0000256" key="1">
    <source>
        <dbReference type="ARBA" id="ARBA00023117"/>
    </source>
</evidence>
<evidence type="ECO:0000259" key="3">
    <source>
        <dbReference type="PROSITE" id="PS50014"/>
    </source>
</evidence>
<reference evidence="4 5" key="1">
    <citation type="submission" date="2023-12" db="EMBL/GenBank/DDBJ databases">
        <title>A high-quality genome assembly for Dillenia turbinata (Dilleniales).</title>
        <authorList>
            <person name="Chanderbali A."/>
        </authorList>
    </citation>
    <scope>NUCLEOTIDE SEQUENCE [LARGE SCALE GENOMIC DNA]</scope>
    <source>
        <strain evidence="4">LSX21</strain>
        <tissue evidence="4">Leaf</tissue>
    </source>
</reference>
<comment type="caution">
    <text evidence="4">The sequence shown here is derived from an EMBL/GenBank/DDBJ whole genome shotgun (WGS) entry which is preliminary data.</text>
</comment>
<organism evidence="4 5">
    <name type="scientific">Dillenia turbinata</name>
    <dbReference type="NCBI Taxonomy" id="194707"/>
    <lineage>
        <taxon>Eukaryota</taxon>
        <taxon>Viridiplantae</taxon>
        <taxon>Streptophyta</taxon>
        <taxon>Embryophyta</taxon>
        <taxon>Tracheophyta</taxon>
        <taxon>Spermatophyta</taxon>
        <taxon>Magnoliopsida</taxon>
        <taxon>eudicotyledons</taxon>
        <taxon>Gunneridae</taxon>
        <taxon>Pentapetalae</taxon>
        <taxon>Dilleniales</taxon>
        <taxon>Dilleniaceae</taxon>
        <taxon>Dillenia</taxon>
    </lineage>
</organism>
<evidence type="ECO:0000256" key="2">
    <source>
        <dbReference type="PROSITE-ProRule" id="PRU00035"/>
    </source>
</evidence>
<dbReference type="SUPFAM" id="SSF47370">
    <property type="entry name" value="Bromodomain"/>
    <property type="match status" value="1"/>
</dbReference>
<dbReference type="EMBL" id="JBAMMX010000025">
    <property type="protein sequence ID" value="KAK6914936.1"/>
    <property type="molecule type" value="Genomic_DNA"/>
</dbReference>
<accession>A0AAN8UPB5</accession>
<dbReference type="Gene3D" id="1.20.920.10">
    <property type="entry name" value="Bromodomain-like"/>
    <property type="match status" value="1"/>
</dbReference>
<gene>
    <name evidence="4" type="ORF">RJ641_020053</name>
</gene>
<evidence type="ECO:0000313" key="4">
    <source>
        <dbReference type="EMBL" id="KAK6914936.1"/>
    </source>
</evidence>
<name>A0AAN8UPB5_9MAGN</name>
<dbReference type="PROSITE" id="PS50014">
    <property type="entry name" value="BROMODOMAIN_2"/>
    <property type="match status" value="1"/>
</dbReference>
<feature type="domain" description="Bromo" evidence="3">
    <location>
        <begin position="4"/>
        <end position="76"/>
    </location>
</feature>
<dbReference type="InterPro" id="IPR001487">
    <property type="entry name" value="Bromodomain"/>
</dbReference>
<proteinExistence type="predicted"/>
<sequence>MGLHDLKHRWIFNSPVDVVGMGLHDYFQKIKHPMDLGIMESKLRKGLYSSTSDFSADVQFTFDNTLLCNPKGHDAYKMVELLCNKLSFEQTQCPFWRGDPARKWVARARWVLKFAQNCYVTIGPSSLDLQVLFKPSKAIGVAFLRPPKHLLTPGGSP</sequence>
<dbReference type="PRINTS" id="PR00503">
    <property type="entry name" value="BROMODOMAIN"/>
</dbReference>
<keyword evidence="5" id="KW-1185">Reference proteome</keyword>
<dbReference type="Pfam" id="PF00439">
    <property type="entry name" value="Bromodomain"/>
    <property type="match status" value="1"/>
</dbReference>
<dbReference type="AlphaFoldDB" id="A0AAN8UPB5"/>
<dbReference type="Proteomes" id="UP001370490">
    <property type="component" value="Unassembled WGS sequence"/>
</dbReference>
<protein>
    <submittedName>
        <fullName evidence="4">Bromodomain</fullName>
    </submittedName>
</protein>
<dbReference type="SMART" id="SM00297">
    <property type="entry name" value="BROMO"/>
    <property type="match status" value="1"/>
</dbReference>
<evidence type="ECO:0000313" key="5">
    <source>
        <dbReference type="Proteomes" id="UP001370490"/>
    </source>
</evidence>